<name>A0A175W495_9PEZI</name>
<comment type="caution">
    <text evidence="2">The sequence shown here is derived from an EMBL/GenBank/DDBJ whole genome shotgun (WGS) entry which is preliminary data.</text>
</comment>
<dbReference type="Proteomes" id="UP000078237">
    <property type="component" value="Unassembled WGS sequence"/>
</dbReference>
<feature type="compositionally biased region" description="Basic and acidic residues" evidence="1">
    <location>
        <begin position="13"/>
        <end position="23"/>
    </location>
</feature>
<dbReference type="EMBL" id="LCTW02000144">
    <property type="protein sequence ID" value="KXX77834.1"/>
    <property type="molecule type" value="Genomic_DNA"/>
</dbReference>
<evidence type="ECO:0000313" key="3">
    <source>
        <dbReference type="Proteomes" id="UP000078237"/>
    </source>
</evidence>
<dbReference type="OrthoDB" id="3759600at2759"/>
<organism evidence="2 3">
    <name type="scientific">Madurella mycetomatis</name>
    <dbReference type="NCBI Taxonomy" id="100816"/>
    <lineage>
        <taxon>Eukaryota</taxon>
        <taxon>Fungi</taxon>
        <taxon>Dikarya</taxon>
        <taxon>Ascomycota</taxon>
        <taxon>Pezizomycotina</taxon>
        <taxon>Sordariomycetes</taxon>
        <taxon>Sordariomycetidae</taxon>
        <taxon>Sordariales</taxon>
        <taxon>Sordariales incertae sedis</taxon>
        <taxon>Madurella</taxon>
    </lineage>
</organism>
<gene>
    <name evidence="2" type="ORF">MMYC01_206977</name>
</gene>
<dbReference type="VEuPathDB" id="FungiDB:MMYC01_206977"/>
<dbReference type="STRING" id="100816.A0A175W495"/>
<evidence type="ECO:0000313" key="2">
    <source>
        <dbReference type="EMBL" id="KXX77834.1"/>
    </source>
</evidence>
<dbReference type="AlphaFoldDB" id="A0A175W495"/>
<evidence type="ECO:0000256" key="1">
    <source>
        <dbReference type="SAM" id="MobiDB-lite"/>
    </source>
</evidence>
<accession>A0A175W495</accession>
<protein>
    <submittedName>
        <fullName evidence="2">Uncharacterized protein</fullName>
    </submittedName>
</protein>
<reference evidence="2 3" key="1">
    <citation type="journal article" date="2016" name="Genome Announc.">
        <title>Genome Sequence of Madurella mycetomatis mm55, Isolated from a Human Mycetoma Case in Sudan.</title>
        <authorList>
            <person name="Smit S."/>
            <person name="Derks M.F."/>
            <person name="Bervoets S."/>
            <person name="Fahal A."/>
            <person name="van Leeuwen W."/>
            <person name="van Belkum A."/>
            <person name="van de Sande W.W."/>
        </authorList>
    </citation>
    <scope>NUCLEOTIDE SEQUENCE [LARGE SCALE GENOMIC DNA]</scope>
    <source>
        <strain evidence="3">mm55</strain>
    </source>
</reference>
<sequence length="368" mass="41308">MPIESDTVMSSESYDKLEPDDKQRSSIKEVQDFLNRGLITQRAVYQRFTEALSEGLATYYPDRPDEASNIRQAFHQLQIPAISKERFESAIREKFPGQVSTDTTGLAALIDILIWHAAFPFPLTCTVSGTPFMDEDAFFRAICLLTRDPTPRYGPSFSSAAHRLHTGTWGSHDGWLVGARGKDGQDFRRYLFRSLAEPMGSQAVADTPTKIPVPRFIMYQYREPDDDEPCQIITVKVDEEERSVDLQDILSEYPPEVDPLTANPLREAYWVALDSLPRQPHDLAELSVPTAKLISLLKLLYDLEDEAPSGEEAVGADLMTLAQELSDEPSHTGWPKFDALLSSQTERIANALSRVFSIFKSPLGPVHM</sequence>
<feature type="region of interest" description="Disordered" evidence="1">
    <location>
        <begin position="1"/>
        <end position="23"/>
    </location>
</feature>
<proteinExistence type="predicted"/>
<keyword evidence="3" id="KW-1185">Reference proteome</keyword>